<feature type="compositionally biased region" description="Basic and acidic residues" evidence="1">
    <location>
        <begin position="43"/>
        <end position="63"/>
    </location>
</feature>
<protein>
    <submittedName>
        <fullName evidence="2">Antitoxin</fullName>
    </submittedName>
</protein>
<dbReference type="RefSeq" id="WP_346174787.1">
    <property type="nucleotide sequence ID" value="NZ_BAAASD010000009.1"/>
</dbReference>
<gene>
    <name evidence="2" type="ORF">GCM10010246_27890</name>
</gene>
<dbReference type="EMBL" id="BAAASD010000009">
    <property type="protein sequence ID" value="GAA2341211.1"/>
    <property type="molecule type" value="Genomic_DNA"/>
</dbReference>
<feature type="compositionally biased region" description="Basic residues" evidence="1">
    <location>
        <begin position="75"/>
        <end position="87"/>
    </location>
</feature>
<reference evidence="2 3" key="1">
    <citation type="journal article" date="2019" name="Int. J. Syst. Evol. Microbiol.">
        <title>The Global Catalogue of Microorganisms (GCM) 10K type strain sequencing project: providing services to taxonomists for standard genome sequencing and annotation.</title>
        <authorList>
            <consortium name="The Broad Institute Genomics Platform"/>
            <consortium name="The Broad Institute Genome Sequencing Center for Infectious Disease"/>
            <person name="Wu L."/>
            <person name="Ma J."/>
        </authorList>
    </citation>
    <scope>NUCLEOTIDE SEQUENCE [LARGE SCALE GENOMIC DNA]</scope>
    <source>
        <strain evidence="2 3">JCM 4316</strain>
    </source>
</reference>
<feature type="region of interest" description="Disordered" evidence="1">
    <location>
        <begin position="43"/>
        <end position="87"/>
    </location>
</feature>
<proteinExistence type="predicted"/>
<keyword evidence="3" id="KW-1185">Reference proteome</keyword>
<name>A0ABN3FZS2_9ACTN</name>
<accession>A0ABN3FZS2</accession>
<evidence type="ECO:0000313" key="2">
    <source>
        <dbReference type="EMBL" id="GAA2341211.1"/>
    </source>
</evidence>
<sequence length="87" mass="9504">MSALDNLKAKAGAMKDKAVGFTRQHESRIERGLDKAVRTVDAKTKGKYRDKLETGADKAKDALNRFSQTPEGKGRAKGRPGHGRHDA</sequence>
<organism evidence="2 3">
    <name type="scientific">Streptomyces cuspidosporus</name>
    <dbReference type="NCBI Taxonomy" id="66882"/>
    <lineage>
        <taxon>Bacteria</taxon>
        <taxon>Bacillati</taxon>
        <taxon>Actinomycetota</taxon>
        <taxon>Actinomycetes</taxon>
        <taxon>Kitasatosporales</taxon>
        <taxon>Streptomycetaceae</taxon>
        <taxon>Streptomyces</taxon>
    </lineage>
</organism>
<dbReference type="Pfam" id="PF14013">
    <property type="entry name" value="MT0933_antitox"/>
    <property type="match status" value="1"/>
</dbReference>
<evidence type="ECO:0000256" key="1">
    <source>
        <dbReference type="SAM" id="MobiDB-lite"/>
    </source>
</evidence>
<evidence type="ECO:0000313" key="3">
    <source>
        <dbReference type="Proteomes" id="UP001500253"/>
    </source>
</evidence>
<dbReference type="Proteomes" id="UP001500253">
    <property type="component" value="Unassembled WGS sequence"/>
</dbReference>
<dbReference type="InterPro" id="IPR028037">
    <property type="entry name" value="Antitoxin_Rv0909/MT0933"/>
</dbReference>
<comment type="caution">
    <text evidence="2">The sequence shown here is derived from an EMBL/GenBank/DDBJ whole genome shotgun (WGS) entry which is preliminary data.</text>
</comment>